<dbReference type="CDD" id="cd07377">
    <property type="entry name" value="WHTH_GntR"/>
    <property type="match status" value="1"/>
</dbReference>
<keyword evidence="3" id="KW-0804">Transcription</keyword>
<sequence>MSDNRDRPADPSPRLAGVRERASVGGEPESVRVARVLREQIIDGGREPGSRLVERELSAELGVSRVPVREALRSLVGEGLAVPRRNSWMTVRVFTARDIDELIEVRTALEPLAIRRAAERHDPAALRAMRAALDAEGDAARRGDGTAARRAAADFHEAITAASGNTLLDEVAVTLSGRMRWLLGQHDEFAEVYDEHEAIYRAIAAGDGAAAAQLARRHLRTSRTAAHRHS</sequence>
<dbReference type="Proteomes" id="UP000611640">
    <property type="component" value="Chromosome"/>
</dbReference>
<dbReference type="SUPFAM" id="SSF46785">
    <property type="entry name" value="Winged helix' DNA-binding domain"/>
    <property type="match status" value="1"/>
</dbReference>
<dbReference type="Pfam" id="PF07729">
    <property type="entry name" value="FCD"/>
    <property type="match status" value="1"/>
</dbReference>
<accession>A0A7R7DT70</accession>
<dbReference type="SUPFAM" id="SSF48008">
    <property type="entry name" value="GntR ligand-binding domain-like"/>
    <property type="match status" value="1"/>
</dbReference>
<evidence type="ECO:0000259" key="5">
    <source>
        <dbReference type="PROSITE" id="PS50949"/>
    </source>
</evidence>
<gene>
    <name evidence="6" type="ORF">Athai_46150</name>
</gene>
<name>A0A7R7DT70_9ACTN</name>
<evidence type="ECO:0000256" key="3">
    <source>
        <dbReference type="ARBA" id="ARBA00023163"/>
    </source>
</evidence>
<dbReference type="PANTHER" id="PTHR43537">
    <property type="entry name" value="TRANSCRIPTIONAL REGULATOR, GNTR FAMILY"/>
    <property type="match status" value="1"/>
</dbReference>
<dbReference type="GO" id="GO:0003700">
    <property type="term" value="F:DNA-binding transcription factor activity"/>
    <property type="evidence" value="ECO:0007669"/>
    <property type="project" value="InterPro"/>
</dbReference>
<evidence type="ECO:0000313" key="6">
    <source>
        <dbReference type="EMBL" id="BCJ37112.1"/>
    </source>
</evidence>
<evidence type="ECO:0000256" key="1">
    <source>
        <dbReference type="ARBA" id="ARBA00023015"/>
    </source>
</evidence>
<dbReference type="Gene3D" id="1.10.10.10">
    <property type="entry name" value="Winged helix-like DNA-binding domain superfamily/Winged helix DNA-binding domain"/>
    <property type="match status" value="1"/>
</dbReference>
<dbReference type="SMART" id="SM00345">
    <property type="entry name" value="HTH_GNTR"/>
    <property type="match status" value="1"/>
</dbReference>
<evidence type="ECO:0000256" key="4">
    <source>
        <dbReference type="SAM" id="MobiDB-lite"/>
    </source>
</evidence>
<dbReference type="Pfam" id="PF00392">
    <property type="entry name" value="GntR"/>
    <property type="match status" value="1"/>
</dbReference>
<dbReference type="InterPro" id="IPR000524">
    <property type="entry name" value="Tscrpt_reg_HTH_GntR"/>
</dbReference>
<evidence type="ECO:0000313" key="7">
    <source>
        <dbReference type="Proteomes" id="UP000611640"/>
    </source>
</evidence>
<evidence type="ECO:0000256" key="2">
    <source>
        <dbReference type="ARBA" id="ARBA00023125"/>
    </source>
</evidence>
<keyword evidence="7" id="KW-1185">Reference proteome</keyword>
<dbReference type="GO" id="GO:0003677">
    <property type="term" value="F:DNA binding"/>
    <property type="evidence" value="ECO:0007669"/>
    <property type="project" value="UniProtKB-KW"/>
</dbReference>
<reference evidence="6 7" key="1">
    <citation type="submission" date="2020-08" db="EMBL/GenBank/DDBJ databases">
        <title>Whole genome shotgun sequence of Actinocatenispora thailandica NBRC 105041.</title>
        <authorList>
            <person name="Komaki H."/>
            <person name="Tamura T."/>
        </authorList>
    </citation>
    <scope>NUCLEOTIDE SEQUENCE [LARGE SCALE GENOMIC DNA]</scope>
    <source>
        <strain evidence="6 7">NBRC 105041</strain>
    </source>
</reference>
<organism evidence="6 7">
    <name type="scientific">Actinocatenispora thailandica</name>
    <dbReference type="NCBI Taxonomy" id="227318"/>
    <lineage>
        <taxon>Bacteria</taxon>
        <taxon>Bacillati</taxon>
        <taxon>Actinomycetota</taxon>
        <taxon>Actinomycetes</taxon>
        <taxon>Micromonosporales</taxon>
        <taxon>Micromonosporaceae</taxon>
        <taxon>Actinocatenispora</taxon>
    </lineage>
</organism>
<dbReference type="KEGG" id="atl:Athai_46150"/>
<dbReference type="InterPro" id="IPR036390">
    <property type="entry name" value="WH_DNA-bd_sf"/>
</dbReference>
<keyword evidence="2" id="KW-0238">DNA-binding</keyword>
<proteinExistence type="predicted"/>
<dbReference type="PRINTS" id="PR00035">
    <property type="entry name" value="HTHGNTR"/>
</dbReference>
<dbReference type="PROSITE" id="PS50949">
    <property type="entry name" value="HTH_GNTR"/>
    <property type="match status" value="1"/>
</dbReference>
<dbReference type="InterPro" id="IPR008920">
    <property type="entry name" value="TF_FadR/GntR_C"/>
</dbReference>
<dbReference type="PANTHER" id="PTHR43537:SF45">
    <property type="entry name" value="GNTR FAMILY REGULATORY PROTEIN"/>
    <property type="match status" value="1"/>
</dbReference>
<protein>
    <submittedName>
        <fullName evidence="6">Transcriptional regulator</fullName>
    </submittedName>
</protein>
<dbReference type="Gene3D" id="1.20.120.530">
    <property type="entry name" value="GntR ligand-binding domain-like"/>
    <property type="match status" value="1"/>
</dbReference>
<feature type="region of interest" description="Disordered" evidence="4">
    <location>
        <begin position="1"/>
        <end position="26"/>
    </location>
</feature>
<dbReference type="InterPro" id="IPR011711">
    <property type="entry name" value="GntR_C"/>
</dbReference>
<dbReference type="SMART" id="SM00895">
    <property type="entry name" value="FCD"/>
    <property type="match status" value="1"/>
</dbReference>
<dbReference type="EMBL" id="AP023355">
    <property type="protein sequence ID" value="BCJ37112.1"/>
    <property type="molecule type" value="Genomic_DNA"/>
</dbReference>
<dbReference type="InterPro" id="IPR036388">
    <property type="entry name" value="WH-like_DNA-bd_sf"/>
</dbReference>
<keyword evidence="1" id="KW-0805">Transcription regulation</keyword>
<dbReference type="AlphaFoldDB" id="A0A7R7DT70"/>
<feature type="domain" description="HTH gntR-type" evidence="5">
    <location>
        <begin position="27"/>
        <end position="94"/>
    </location>
</feature>